<organism evidence="6 7">
    <name type="scientific">Knoellia locipacati</name>
    <dbReference type="NCBI Taxonomy" id="882824"/>
    <lineage>
        <taxon>Bacteria</taxon>
        <taxon>Bacillati</taxon>
        <taxon>Actinomycetota</taxon>
        <taxon>Actinomycetes</taxon>
        <taxon>Micrococcales</taxon>
        <taxon>Intrasporangiaceae</taxon>
        <taxon>Knoellia</taxon>
    </lineage>
</organism>
<dbReference type="FunFam" id="3.20.10.10:FF:000002">
    <property type="entry name" value="D-alanine aminotransferase"/>
    <property type="match status" value="1"/>
</dbReference>
<dbReference type="CDD" id="cd00449">
    <property type="entry name" value="PLPDE_IV"/>
    <property type="match status" value="1"/>
</dbReference>
<dbReference type="PANTHER" id="PTHR42743">
    <property type="entry name" value="AMINO-ACID AMINOTRANSFERASE"/>
    <property type="match status" value="1"/>
</dbReference>
<evidence type="ECO:0000256" key="4">
    <source>
        <dbReference type="RuleBase" id="RU004106"/>
    </source>
</evidence>
<evidence type="ECO:0000256" key="3">
    <source>
        <dbReference type="ARBA" id="ARBA00022898"/>
    </source>
</evidence>
<dbReference type="InterPro" id="IPR043131">
    <property type="entry name" value="BCAT-like_N"/>
</dbReference>
<proteinExistence type="inferred from homology"/>
<dbReference type="Gene3D" id="3.20.10.10">
    <property type="entry name" value="D-amino Acid Aminotransferase, subunit A, domain 2"/>
    <property type="match status" value="1"/>
</dbReference>
<dbReference type="GO" id="GO:0016829">
    <property type="term" value="F:lyase activity"/>
    <property type="evidence" value="ECO:0007669"/>
    <property type="project" value="UniProtKB-KW"/>
</dbReference>
<keyword evidence="7" id="KW-1185">Reference proteome</keyword>
<dbReference type="Pfam" id="PF01063">
    <property type="entry name" value="Aminotran_4"/>
    <property type="match status" value="1"/>
</dbReference>
<dbReference type="Gene3D" id="3.30.470.10">
    <property type="match status" value="1"/>
</dbReference>
<dbReference type="AlphaFoldDB" id="A0A512T357"/>
<dbReference type="GO" id="GO:0005829">
    <property type="term" value="C:cytosol"/>
    <property type="evidence" value="ECO:0007669"/>
    <property type="project" value="TreeGrafter"/>
</dbReference>
<dbReference type="SUPFAM" id="SSF56752">
    <property type="entry name" value="D-aminoacid aminotransferase-like PLP-dependent enzymes"/>
    <property type="match status" value="1"/>
</dbReference>
<dbReference type="InterPro" id="IPR036038">
    <property type="entry name" value="Aminotransferase-like"/>
</dbReference>
<dbReference type="PROSITE" id="PS00770">
    <property type="entry name" value="AA_TRANSFER_CLASS_4"/>
    <property type="match status" value="1"/>
</dbReference>
<evidence type="ECO:0000313" key="6">
    <source>
        <dbReference type="EMBL" id="GEQ14656.1"/>
    </source>
</evidence>
<dbReference type="RefSeq" id="WP_222611978.1">
    <property type="nucleotide sequence ID" value="NZ_BAABDN010000002.1"/>
</dbReference>
<dbReference type="InterPro" id="IPR050571">
    <property type="entry name" value="Class-IV_PLP-Dep_Aminotrnsfr"/>
</dbReference>
<name>A0A512T357_9MICO</name>
<dbReference type="InterPro" id="IPR001544">
    <property type="entry name" value="Aminotrans_IV"/>
</dbReference>
<evidence type="ECO:0000313" key="7">
    <source>
        <dbReference type="Proteomes" id="UP000321793"/>
    </source>
</evidence>
<dbReference type="InterPro" id="IPR043132">
    <property type="entry name" value="BCAT-like_C"/>
</dbReference>
<reference evidence="6 7" key="1">
    <citation type="submission" date="2019-07" db="EMBL/GenBank/DDBJ databases">
        <title>Whole genome shotgun sequence of Knoellia locipacati NBRC 109775.</title>
        <authorList>
            <person name="Hosoyama A."/>
            <person name="Uohara A."/>
            <person name="Ohji S."/>
            <person name="Ichikawa N."/>
        </authorList>
    </citation>
    <scope>NUCLEOTIDE SEQUENCE [LARGE SCALE GENOMIC DNA]</scope>
    <source>
        <strain evidence="6 7">NBRC 109775</strain>
    </source>
</reference>
<evidence type="ECO:0000256" key="5">
    <source>
        <dbReference type="RuleBase" id="RU004516"/>
    </source>
</evidence>
<accession>A0A512T357</accession>
<evidence type="ECO:0000256" key="1">
    <source>
        <dbReference type="ARBA" id="ARBA00001933"/>
    </source>
</evidence>
<dbReference type="PANTHER" id="PTHR42743:SF11">
    <property type="entry name" value="AMINODEOXYCHORISMATE LYASE"/>
    <property type="match status" value="1"/>
</dbReference>
<keyword evidence="6" id="KW-0456">Lyase</keyword>
<dbReference type="GO" id="GO:0046394">
    <property type="term" value="P:carboxylic acid biosynthetic process"/>
    <property type="evidence" value="ECO:0007669"/>
    <property type="project" value="UniProtKB-ARBA"/>
</dbReference>
<dbReference type="EMBL" id="BKBA01000009">
    <property type="protein sequence ID" value="GEQ14656.1"/>
    <property type="molecule type" value="Genomic_DNA"/>
</dbReference>
<comment type="cofactor">
    <cofactor evidence="1 5">
        <name>pyridoxal 5'-phosphate</name>
        <dbReference type="ChEBI" id="CHEBI:597326"/>
    </cofactor>
</comment>
<keyword evidence="3 5" id="KW-0663">Pyridoxal phosphate</keyword>
<dbReference type="Proteomes" id="UP000321793">
    <property type="component" value="Unassembled WGS sequence"/>
</dbReference>
<evidence type="ECO:0000256" key="2">
    <source>
        <dbReference type="ARBA" id="ARBA00009320"/>
    </source>
</evidence>
<comment type="caution">
    <text evidence="6">The sequence shown here is derived from an EMBL/GenBank/DDBJ whole genome shotgun (WGS) entry which is preliminary data.</text>
</comment>
<gene>
    <name evidence="6" type="ORF">KLO01_27030</name>
</gene>
<comment type="similarity">
    <text evidence="2 4">Belongs to the class-IV pyridoxal-phosphate-dependent aminotransferase family.</text>
</comment>
<dbReference type="GO" id="GO:0008652">
    <property type="term" value="P:amino acid biosynthetic process"/>
    <property type="evidence" value="ECO:0007669"/>
    <property type="project" value="UniProtKB-ARBA"/>
</dbReference>
<sequence length="283" mass="30010">MSDIRVWVDGQVVDADVPSIRALDHGVTVGDGAFETCKIVDGEAFAMTRHLRRLGRTLSGLGLPQVDDARVREGVKEVLSLGDPIAFGRVRITVTGGAGPLSSDRHDSPPTIVIASTPSSPHAPSAAVVTVPWVRNERAATAGLKTTSYAENVIAITHARARGAEEALLANTRGELCEGTASNVFVVTDGVLRTPPLDSGCLAGITRELAIEWCREAGLEVVEEVLPFDVLQTADEVIISNSSRDVQGVHLVDDRELSPAPGPVTARMVEIWRTAEADLGMDP</sequence>
<protein>
    <submittedName>
        <fullName evidence="6">4-amino-4-deoxychorismate lyase</fullName>
    </submittedName>
</protein>
<dbReference type="InterPro" id="IPR018300">
    <property type="entry name" value="Aminotrans_IV_CS"/>
</dbReference>